<accession>A0A975GSE1</accession>
<proteinExistence type="predicted"/>
<reference evidence="1" key="1">
    <citation type="journal article" date="2021" name="Microb. Physiol.">
        <title>Proteogenomic Insights into the Physiology of Marine, Sulfate-Reducing, Filamentous Desulfonema limicola and Desulfonema magnum.</title>
        <authorList>
            <person name="Schnaars V."/>
            <person name="Wohlbrand L."/>
            <person name="Scheve S."/>
            <person name="Hinrichs C."/>
            <person name="Reinhardt R."/>
            <person name="Rabus R."/>
        </authorList>
    </citation>
    <scope>NUCLEOTIDE SEQUENCE</scope>
    <source>
        <strain evidence="1">4be13</strain>
    </source>
</reference>
<dbReference type="AlphaFoldDB" id="A0A975GSE1"/>
<name>A0A975GSE1_9BACT</name>
<keyword evidence="2" id="KW-1185">Reference proteome</keyword>
<evidence type="ECO:0000313" key="1">
    <source>
        <dbReference type="EMBL" id="QTA91965.1"/>
    </source>
</evidence>
<evidence type="ECO:0000313" key="2">
    <source>
        <dbReference type="Proteomes" id="UP000663722"/>
    </source>
</evidence>
<gene>
    <name evidence="1" type="ORF">dnm_080380</name>
</gene>
<organism evidence="1 2">
    <name type="scientific">Desulfonema magnum</name>
    <dbReference type="NCBI Taxonomy" id="45655"/>
    <lineage>
        <taxon>Bacteria</taxon>
        <taxon>Pseudomonadati</taxon>
        <taxon>Thermodesulfobacteriota</taxon>
        <taxon>Desulfobacteria</taxon>
        <taxon>Desulfobacterales</taxon>
        <taxon>Desulfococcaceae</taxon>
        <taxon>Desulfonema</taxon>
    </lineage>
</organism>
<dbReference type="EMBL" id="CP061800">
    <property type="protein sequence ID" value="QTA91965.1"/>
    <property type="molecule type" value="Genomic_DNA"/>
</dbReference>
<dbReference type="Proteomes" id="UP000663722">
    <property type="component" value="Chromosome"/>
</dbReference>
<dbReference type="KEGG" id="dmm:dnm_080380"/>
<protein>
    <submittedName>
        <fullName evidence="1">Uncharacterized protein</fullName>
    </submittedName>
</protein>
<sequence>MIVPKCGSLLLREMKGIETNFSKINNLWKFCSLLLREMKGIETAYISNLRGRCRFVPCSFGR</sequence>